<reference evidence="2 3" key="1">
    <citation type="submission" date="2024-01" db="EMBL/GenBank/DDBJ databases">
        <title>Complete genome of Cladobotryum mycophilum ATHUM6906.</title>
        <authorList>
            <person name="Christinaki A.C."/>
            <person name="Myridakis A.I."/>
            <person name="Kouvelis V.N."/>
        </authorList>
    </citation>
    <scope>NUCLEOTIDE SEQUENCE [LARGE SCALE GENOMIC DNA]</scope>
    <source>
        <strain evidence="2 3">ATHUM6906</strain>
    </source>
</reference>
<name>A0ABR0S8B8_9HYPO</name>
<keyword evidence="1" id="KW-0732">Signal</keyword>
<proteinExistence type="predicted"/>
<keyword evidence="3" id="KW-1185">Reference proteome</keyword>
<evidence type="ECO:0000313" key="2">
    <source>
        <dbReference type="EMBL" id="KAK5988405.1"/>
    </source>
</evidence>
<accession>A0ABR0S8B8</accession>
<feature type="chain" id="PRO_5047442158" evidence="1">
    <location>
        <begin position="16"/>
        <end position="103"/>
    </location>
</feature>
<feature type="signal peptide" evidence="1">
    <location>
        <begin position="1"/>
        <end position="15"/>
    </location>
</feature>
<evidence type="ECO:0000256" key="1">
    <source>
        <dbReference type="SAM" id="SignalP"/>
    </source>
</evidence>
<dbReference type="EMBL" id="JAVFKD010000016">
    <property type="protein sequence ID" value="KAK5988405.1"/>
    <property type="molecule type" value="Genomic_DNA"/>
</dbReference>
<sequence length="103" mass="10945">MHLFTLLPFALAVSAERLATFFSRPQFRGAALAVSTPNECFDLVADGGPGLANGFSSVQFGSAKHCDAFGDSVCGVDGFSFNDSLQWERSGALARSVKCYISE</sequence>
<organism evidence="2 3">
    <name type="scientific">Cladobotryum mycophilum</name>
    <dbReference type="NCBI Taxonomy" id="491253"/>
    <lineage>
        <taxon>Eukaryota</taxon>
        <taxon>Fungi</taxon>
        <taxon>Dikarya</taxon>
        <taxon>Ascomycota</taxon>
        <taxon>Pezizomycotina</taxon>
        <taxon>Sordariomycetes</taxon>
        <taxon>Hypocreomycetidae</taxon>
        <taxon>Hypocreales</taxon>
        <taxon>Hypocreaceae</taxon>
        <taxon>Cladobotryum</taxon>
    </lineage>
</organism>
<gene>
    <name evidence="2" type="ORF">PT974_12559</name>
</gene>
<protein>
    <submittedName>
        <fullName evidence="2">Uncharacterized protein</fullName>
    </submittedName>
</protein>
<comment type="caution">
    <text evidence="2">The sequence shown here is derived from an EMBL/GenBank/DDBJ whole genome shotgun (WGS) entry which is preliminary data.</text>
</comment>
<evidence type="ECO:0000313" key="3">
    <source>
        <dbReference type="Proteomes" id="UP001338125"/>
    </source>
</evidence>
<dbReference type="Proteomes" id="UP001338125">
    <property type="component" value="Unassembled WGS sequence"/>
</dbReference>